<name>A0A016T5P3_9BILA</name>
<protein>
    <submittedName>
        <fullName evidence="2">Uncharacterized protein</fullName>
    </submittedName>
</protein>
<feature type="compositionally biased region" description="Polar residues" evidence="1">
    <location>
        <begin position="1"/>
        <end position="11"/>
    </location>
</feature>
<evidence type="ECO:0000256" key="1">
    <source>
        <dbReference type="SAM" id="MobiDB-lite"/>
    </source>
</evidence>
<accession>A0A016T5P3</accession>
<evidence type="ECO:0000313" key="3">
    <source>
        <dbReference type="Proteomes" id="UP000024635"/>
    </source>
</evidence>
<dbReference type="Proteomes" id="UP000024635">
    <property type="component" value="Unassembled WGS sequence"/>
</dbReference>
<organism evidence="2 3">
    <name type="scientific">Ancylostoma ceylanicum</name>
    <dbReference type="NCBI Taxonomy" id="53326"/>
    <lineage>
        <taxon>Eukaryota</taxon>
        <taxon>Metazoa</taxon>
        <taxon>Ecdysozoa</taxon>
        <taxon>Nematoda</taxon>
        <taxon>Chromadorea</taxon>
        <taxon>Rhabditida</taxon>
        <taxon>Rhabditina</taxon>
        <taxon>Rhabditomorpha</taxon>
        <taxon>Strongyloidea</taxon>
        <taxon>Ancylostomatidae</taxon>
        <taxon>Ancylostomatinae</taxon>
        <taxon>Ancylostoma</taxon>
    </lineage>
</organism>
<reference evidence="3" key="1">
    <citation type="journal article" date="2015" name="Nat. Genet.">
        <title>The genome and transcriptome of the zoonotic hookworm Ancylostoma ceylanicum identify infection-specific gene families.</title>
        <authorList>
            <person name="Schwarz E.M."/>
            <person name="Hu Y."/>
            <person name="Antoshechkin I."/>
            <person name="Miller M.M."/>
            <person name="Sternberg P.W."/>
            <person name="Aroian R.V."/>
        </authorList>
    </citation>
    <scope>NUCLEOTIDE SEQUENCE</scope>
    <source>
        <strain evidence="3">HY135</strain>
    </source>
</reference>
<comment type="caution">
    <text evidence="2">The sequence shown here is derived from an EMBL/GenBank/DDBJ whole genome shotgun (WGS) entry which is preliminary data.</text>
</comment>
<gene>
    <name evidence="2" type="primary">Acey_s0135.g1910</name>
    <name evidence="2" type="ORF">Y032_0135g1910</name>
</gene>
<dbReference type="EMBL" id="JARK01001471">
    <property type="protein sequence ID" value="EYB97951.1"/>
    <property type="molecule type" value="Genomic_DNA"/>
</dbReference>
<dbReference type="OrthoDB" id="5869388at2759"/>
<proteinExistence type="predicted"/>
<feature type="region of interest" description="Disordered" evidence="1">
    <location>
        <begin position="1"/>
        <end position="34"/>
    </location>
</feature>
<dbReference type="AlphaFoldDB" id="A0A016T5P3"/>
<keyword evidence="3" id="KW-1185">Reference proteome</keyword>
<sequence>MPSQLPSSTNTGKKRKPSSPLINRQPLSTPVDEDGEQVVSKLKEILMNKAPEAIPLLNKLIEILTLTPKEIVESAKRARSVVFSGVAEADADLTPSERQVHTEESVQKILNVLGVEARPLEVYRMGKLVEALRNARSLRDYPEFNQIYVRRSMTPQEREKFKELRQRAYDLNQKEFNGRKVYVVYRDELVKACEIPSLKSSRAVKNL</sequence>
<dbReference type="STRING" id="53326.A0A016T5P3"/>
<evidence type="ECO:0000313" key="2">
    <source>
        <dbReference type="EMBL" id="EYB97951.1"/>
    </source>
</evidence>